<name>A0A6G0T6S4_APHGL</name>
<dbReference type="EMBL" id="VYZN01000054">
    <property type="protein sequence ID" value="KAE9526653.1"/>
    <property type="molecule type" value="Genomic_DNA"/>
</dbReference>
<proteinExistence type="predicted"/>
<dbReference type="Proteomes" id="UP000475862">
    <property type="component" value="Unassembled WGS sequence"/>
</dbReference>
<feature type="non-terminal residue" evidence="1">
    <location>
        <position position="1"/>
    </location>
</feature>
<comment type="caution">
    <text evidence="1">The sequence shown here is derived from an EMBL/GenBank/DDBJ whole genome shotgun (WGS) entry which is preliminary data.</text>
</comment>
<sequence length="228" mass="26330">RLKKNISQTVQTNALSLFIEDVSFSIRTILKSRNIGTLERAITLAIIEEEKIVKTIKKNNNKSYIKHDRCGKVGHYANECRSTILSNNNIQVFKIPAILFRKTGIPRTVRILSVLQKQKTIIILKIIGNVYLTKKNKTNKFIDSNNVNNEPIVLTSYANRIIDEINQNQIREVTIDPIHETKIKKNLINISEEPFVIDELSFNLIVKPFLRRPLRTKYKPIGLKLKKN</sequence>
<protein>
    <submittedName>
        <fullName evidence="1">Uncharacterized protein</fullName>
    </submittedName>
</protein>
<organism evidence="1 2">
    <name type="scientific">Aphis glycines</name>
    <name type="common">Soybean aphid</name>
    <dbReference type="NCBI Taxonomy" id="307491"/>
    <lineage>
        <taxon>Eukaryota</taxon>
        <taxon>Metazoa</taxon>
        <taxon>Ecdysozoa</taxon>
        <taxon>Arthropoda</taxon>
        <taxon>Hexapoda</taxon>
        <taxon>Insecta</taxon>
        <taxon>Pterygota</taxon>
        <taxon>Neoptera</taxon>
        <taxon>Paraneoptera</taxon>
        <taxon>Hemiptera</taxon>
        <taxon>Sternorrhyncha</taxon>
        <taxon>Aphidomorpha</taxon>
        <taxon>Aphidoidea</taxon>
        <taxon>Aphididae</taxon>
        <taxon>Aphidini</taxon>
        <taxon>Aphis</taxon>
        <taxon>Aphis</taxon>
    </lineage>
</organism>
<keyword evidence="2" id="KW-1185">Reference proteome</keyword>
<dbReference type="OrthoDB" id="10522500at2759"/>
<dbReference type="AlphaFoldDB" id="A0A6G0T6S4"/>
<feature type="non-terminal residue" evidence="1">
    <location>
        <position position="228"/>
    </location>
</feature>
<reference evidence="1 2" key="1">
    <citation type="submission" date="2019-08" db="EMBL/GenBank/DDBJ databases">
        <title>The genome of the soybean aphid Biotype 1, its phylome, world population structure and adaptation to the North American continent.</title>
        <authorList>
            <person name="Giordano R."/>
            <person name="Donthu R.K."/>
            <person name="Hernandez A.G."/>
            <person name="Wright C.L."/>
            <person name="Zimin A.V."/>
        </authorList>
    </citation>
    <scope>NUCLEOTIDE SEQUENCE [LARGE SCALE GENOMIC DNA]</scope>
    <source>
        <tissue evidence="1">Whole aphids</tissue>
    </source>
</reference>
<evidence type="ECO:0000313" key="2">
    <source>
        <dbReference type="Proteomes" id="UP000475862"/>
    </source>
</evidence>
<gene>
    <name evidence="1" type="ORF">AGLY_013301</name>
</gene>
<evidence type="ECO:0000313" key="1">
    <source>
        <dbReference type="EMBL" id="KAE9526653.1"/>
    </source>
</evidence>
<accession>A0A6G0T6S4</accession>